<dbReference type="PANTHER" id="PTHR43853">
    <property type="entry name" value="3-KETOACYL-COA THIOLASE, PEROXISOMAL"/>
    <property type="match status" value="1"/>
</dbReference>
<dbReference type="InterPro" id="IPR020610">
    <property type="entry name" value="Thiolase_AS"/>
</dbReference>
<keyword evidence="6 8" id="KW-0443">Lipid metabolism</keyword>
<dbReference type="GO" id="GO:0010124">
    <property type="term" value="P:phenylacetate catabolic process"/>
    <property type="evidence" value="ECO:0007669"/>
    <property type="project" value="TreeGrafter"/>
</dbReference>
<sequence length="392" mass="41329">MTIETRKVVIVDCLRTPMGRSKGGAFRNVRAEDLSAHLMKGILARNPQVNPSEIEDIYWGCVQQTLEQGFNVARNAALLAGLPIEVGAVTVNRLCGSSMQALHDGTRAIMTGDAEICLIGGVEHMGHVPMNHGVDFHPGMAKNVAKAAGMMGLTAEMLGKLHGIGREQQDEFAARSHARAHAATVEGRFKNEILPTEGHAADGTLMLLEDDEVIRPETSVEGLSQLRPVFDPANGTVTAGSSSALSDGASAMLIMSEEKAKQLGLPIRAYIKSMAIAGCDPSIMGYGPVPATQKALKRAGLTVADMDVVELNEAFAAQALPVAKDLGLLEVMDEKVNLNGGAIALGHPLGCSGSRISTTLINLMEAKDAKYGLATMCIGLGQGIATVFERPQ</sequence>
<keyword evidence="7 8" id="KW-0012">Acyltransferase</keyword>
<dbReference type="Gene3D" id="3.40.47.10">
    <property type="match status" value="2"/>
</dbReference>
<dbReference type="PIRSF" id="PIRSF000429">
    <property type="entry name" value="Ac-CoA_Ac_transf"/>
    <property type="match status" value="1"/>
</dbReference>
<evidence type="ECO:0000256" key="6">
    <source>
        <dbReference type="ARBA" id="ARBA00023098"/>
    </source>
</evidence>
<evidence type="ECO:0000256" key="4">
    <source>
        <dbReference type="ARBA" id="ARBA00022832"/>
    </source>
</evidence>
<dbReference type="SUPFAM" id="SSF53901">
    <property type="entry name" value="Thiolase-like"/>
    <property type="match status" value="2"/>
</dbReference>
<evidence type="ECO:0000256" key="10">
    <source>
        <dbReference type="RuleBase" id="RU003557"/>
    </source>
</evidence>
<comment type="pathway">
    <text evidence="8">Lipid metabolism; fatty acid beta-oxidation.</text>
</comment>
<feature type="active site" description="Proton acceptor" evidence="8 9">
    <location>
        <position position="347"/>
    </location>
</feature>
<dbReference type="InterPro" id="IPR016039">
    <property type="entry name" value="Thiolase-like"/>
</dbReference>
<evidence type="ECO:0000313" key="14">
    <source>
        <dbReference type="Proteomes" id="UP000278792"/>
    </source>
</evidence>
<feature type="domain" description="Thiolase N-terminal" evidence="11">
    <location>
        <begin position="8"/>
        <end position="258"/>
    </location>
</feature>
<evidence type="ECO:0000256" key="2">
    <source>
        <dbReference type="ARBA" id="ARBA00022490"/>
    </source>
</evidence>
<evidence type="ECO:0000256" key="9">
    <source>
        <dbReference type="PIRSR" id="PIRSR000429-1"/>
    </source>
</evidence>
<dbReference type="InterPro" id="IPR020616">
    <property type="entry name" value="Thiolase_N"/>
</dbReference>
<dbReference type="CDD" id="cd00751">
    <property type="entry name" value="thiolase"/>
    <property type="match status" value="1"/>
</dbReference>
<dbReference type="NCBIfam" id="TIGR01930">
    <property type="entry name" value="AcCoA-C-Actrans"/>
    <property type="match status" value="1"/>
</dbReference>
<dbReference type="InterPro" id="IPR002155">
    <property type="entry name" value="Thiolase"/>
</dbReference>
<feature type="active site" description="Proton acceptor" evidence="8 9">
    <location>
        <position position="377"/>
    </location>
</feature>
<feature type="active site" description="Acyl-thioester intermediate" evidence="8 9">
    <location>
        <position position="95"/>
    </location>
</feature>
<evidence type="ECO:0000259" key="11">
    <source>
        <dbReference type="Pfam" id="PF00108"/>
    </source>
</evidence>
<organism evidence="13 14">
    <name type="scientific">Vibrio ponticus</name>
    <dbReference type="NCBI Taxonomy" id="265668"/>
    <lineage>
        <taxon>Bacteria</taxon>
        <taxon>Pseudomonadati</taxon>
        <taxon>Pseudomonadota</taxon>
        <taxon>Gammaproteobacteria</taxon>
        <taxon>Vibrionales</taxon>
        <taxon>Vibrionaceae</taxon>
        <taxon>Vibrio</taxon>
    </lineage>
</organism>
<dbReference type="GO" id="GO:0005737">
    <property type="term" value="C:cytoplasm"/>
    <property type="evidence" value="ECO:0007669"/>
    <property type="project" value="UniProtKB-SubCell"/>
</dbReference>
<comment type="catalytic activity">
    <reaction evidence="8">
        <text>an acyl-CoA + acetyl-CoA = a 3-oxoacyl-CoA + CoA</text>
        <dbReference type="Rhea" id="RHEA:21564"/>
        <dbReference type="ChEBI" id="CHEBI:57287"/>
        <dbReference type="ChEBI" id="CHEBI:57288"/>
        <dbReference type="ChEBI" id="CHEBI:58342"/>
        <dbReference type="ChEBI" id="CHEBI:90726"/>
        <dbReference type="EC" id="2.3.1.16"/>
    </reaction>
</comment>
<dbReference type="AlphaFoldDB" id="A0A3N3DUD2"/>
<reference evidence="13 14" key="1">
    <citation type="submission" date="2018-11" db="EMBL/GenBank/DDBJ databases">
        <title>Vibrio ponticus strain CAIM 1751 pathogenic for the snapper Lutjanus guttatus.</title>
        <authorList>
            <person name="Soto-Rodriguez S."/>
            <person name="Lozano-Olvera R."/>
            <person name="Gomez-Gil B."/>
        </authorList>
    </citation>
    <scope>NUCLEOTIDE SEQUENCE [LARGE SCALE GENOMIC DNA]</scope>
    <source>
        <strain evidence="13 14">CAIM 1751</strain>
    </source>
</reference>
<name>A0A3N3DUD2_9VIBR</name>
<dbReference type="InterPro" id="IPR050215">
    <property type="entry name" value="Thiolase-like_sf_Thiolase"/>
</dbReference>
<dbReference type="UniPathway" id="UPA00659"/>
<dbReference type="PROSITE" id="PS00099">
    <property type="entry name" value="THIOLASE_3"/>
    <property type="match status" value="1"/>
</dbReference>
<dbReference type="PANTHER" id="PTHR43853:SF11">
    <property type="entry name" value="3-KETOACYL-COA THIOLASE FADA"/>
    <property type="match status" value="1"/>
</dbReference>
<evidence type="ECO:0000256" key="5">
    <source>
        <dbReference type="ARBA" id="ARBA00022963"/>
    </source>
</evidence>
<dbReference type="InterPro" id="IPR020615">
    <property type="entry name" value="Thiolase_acyl_enz_int_AS"/>
</dbReference>
<keyword evidence="3 8" id="KW-0808">Transferase</keyword>
<dbReference type="EC" id="2.3.1.16" evidence="8"/>
<dbReference type="NCBIfam" id="TIGR02445">
    <property type="entry name" value="fadA"/>
    <property type="match status" value="1"/>
</dbReference>
<evidence type="ECO:0000313" key="13">
    <source>
        <dbReference type="EMBL" id="ROV58093.1"/>
    </source>
</evidence>
<comment type="caution">
    <text evidence="13">The sequence shown here is derived from an EMBL/GenBank/DDBJ whole genome shotgun (WGS) entry which is preliminary data.</text>
</comment>
<dbReference type="PROSITE" id="PS00737">
    <property type="entry name" value="THIOLASE_2"/>
    <property type="match status" value="1"/>
</dbReference>
<comment type="subunit">
    <text evidence="8">Heterotetramer of two alpha chains (FadB) and two beta chains (FadA).</text>
</comment>
<evidence type="ECO:0000256" key="8">
    <source>
        <dbReference type="HAMAP-Rule" id="MF_01620"/>
    </source>
</evidence>
<dbReference type="EMBL" id="RKIK01000094">
    <property type="protein sequence ID" value="ROV58093.1"/>
    <property type="molecule type" value="Genomic_DNA"/>
</dbReference>
<dbReference type="InterPro" id="IPR020613">
    <property type="entry name" value="Thiolase_CS"/>
</dbReference>
<dbReference type="RefSeq" id="WP_123783413.1">
    <property type="nucleotide sequence ID" value="NZ_RKIK01000094.1"/>
</dbReference>
<comment type="subcellular location">
    <subcellularLocation>
        <location evidence="8">Cytoplasm</location>
    </subcellularLocation>
</comment>
<dbReference type="GO" id="GO:0006635">
    <property type="term" value="P:fatty acid beta-oxidation"/>
    <property type="evidence" value="ECO:0007669"/>
    <property type="project" value="UniProtKB-UniRule"/>
</dbReference>
<evidence type="ECO:0000256" key="1">
    <source>
        <dbReference type="ARBA" id="ARBA00010982"/>
    </source>
</evidence>
<dbReference type="Pfam" id="PF00108">
    <property type="entry name" value="Thiolase_N"/>
    <property type="match status" value="1"/>
</dbReference>
<dbReference type="FunFam" id="3.40.47.10:FF:000010">
    <property type="entry name" value="Acetyl-CoA acetyltransferase (Thiolase)"/>
    <property type="match status" value="1"/>
</dbReference>
<comment type="function">
    <text evidence="8">Catalyzes the final step of fatty acid oxidation in which acetyl-CoA is released and the CoA ester of a fatty acid two carbons shorter is formed.</text>
</comment>
<dbReference type="PROSITE" id="PS00098">
    <property type="entry name" value="THIOLASE_1"/>
    <property type="match status" value="1"/>
</dbReference>
<dbReference type="NCBIfam" id="NF006510">
    <property type="entry name" value="PRK08947.1"/>
    <property type="match status" value="1"/>
</dbReference>
<protein>
    <recommendedName>
        <fullName evidence="8">3-ketoacyl-CoA thiolase</fullName>
        <ecNumber evidence="8">2.3.1.16</ecNumber>
    </recommendedName>
    <alternativeName>
        <fullName evidence="8">Acetyl-CoA acyltransferase</fullName>
    </alternativeName>
    <alternativeName>
        <fullName evidence="8">Beta-ketothiolase</fullName>
    </alternativeName>
    <alternativeName>
        <fullName evidence="8">Fatty acid oxidation complex subunit beta</fullName>
    </alternativeName>
</protein>
<dbReference type="InterPro" id="IPR020617">
    <property type="entry name" value="Thiolase_C"/>
</dbReference>
<dbReference type="Proteomes" id="UP000278792">
    <property type="component" value="Unassembled WGS sequence"/>
</dbReference>
<dbReference type="Pfam" id="PF02803">
    <property type="entry name" value="Thiolase_C"/>
    <property type="match status" value="1"/>
</dbReference>
<comment type="similarity">
    <text evidence="1 8 10">Belongs to the thiolase-like superfamily. Thiolase family.</text>
</comment>
<keyword evidence="4 8" id="KW-0276">Fatty acid metabolism</keyword>
<proteinExistence type="inferred from homology"/>
<evidence type="ECO:0000259" key="12">
    <source>
        <dbReference type="Pfam" id="PF02803"/>
    </source>
</evidence>
<dbReference type="InterPro" id="IPR012805">
    <property type="entry name" value="FadA"/>
</dbReference>
<evidence type="ECO:0000256" key="3">
    <source>
        <dbReference type="ARBA" id="ARBA00022679"/>
    </source>
</evidence>
<keyword evidence="2 8" id="KW-0963">Cytoplasm</keyword>
<feature type="domain" description="Thiolase C-terminal" evidence="12">
    <location>
        <begin position="266"/>
        <end position="390"/>
    </location>
</feature>
<evidence type="ECO:0000256" key="7">
    <source>
        <dbReference type="ARBA" id="ARBA00023315"/>
    </source>
</evidence>
<accession>A0A3N3DUD2</accession>
<dbReference type="GO" id="GO:0003988">
    <property type="term" value="F:acetyl-CoA C-acyltransferase activity"/>
    <property type="evidence" value="ECO:0007669"/>
    <property type="project" value="UniProtKB-UniRule"/>
</dbReference>
<dbReference type="HAMAP" id="MF_01620">
    <property type="entry name" value="FadA"/>
    <property type="match status" value="1"/>
</dbReference>
<gene>
    <name evidence="8 13" type="primary">fadA</name>
    <name evidence="13" type="ORF">EGH82_20120</name>
</gene>
<keyword evidence="5 8" id="KW-0442">Lipid degradation</keyword>